<dbReference type="EMBL" id="CAJNOW010016116">
    <property type="protein sequence ID" value="CAF1647740.1"/>
    <property type="molecule type" value="Genomic_DNA"/>
</dbReference>
<feature type="non-terminal residue" evidence="1">
    <location>
        <position position="1"/>
    </location>
</feature>
<sequence length="180" mass="20695">FIEQDAGYDQTQKFRDLKKSIRAHLAIKLHVWCTKEEQKEKEEPDDLMRKNEKVDYYIGRIALFCIRTGLGSLKFVEAINLVDLCGGVGGNYRHSRYIYDRLRDVTEEEMKSKITDYLIRVDPVLQHPVSFGITFDKLTILKRSVQATVLITIVDGVLTPIYLQSPLCKAELSGKELAEK</sequence>
<dbReference type="AlphaFoldDB" id="A0A816EDT5"/>
<comment type="caution">
    <text evidence="1">The sequence shown here is derived from an EMBL/GenBank/DDBJ whole genome shotgun (WGS) entry which is preliminary data.</text>
</comment>
<dbReference type="Proteomes" id="UP000681720">
    <property type="component" value="Unassembled WGS sequence"/>
</dbReference>
<organism evidence="1 3">
    <name type="scientific">Rotaria magnacalcarata</name>
    <dbReference type="NCBI Taxonomy" id="392030"/>
    <lineage>
        <taxon>Eukaryota</taxon>
        <taxon>Metazoa</taxon>
        <taxon>Spiralia</taxon>
        <taxon>Gnathifera</taxon>
        <taxon>Rotifera</taxon>
        <taxon>Eurotatoria</taxon>
        <taxon>Bdelloidea</taxon>
        <taxon>Philodinida</taxon>
        <taxon>Philodinidae</taxon>
        <taxon>Rotaria</taxon>
    </lineage>
</organism>
<evidence type="ECO:0000313" key="2">
    <source>
        <dbReference type="EMBL" id="CAF4620577.1"/>
    </source>
</evidence>
<evidence type="ECO:0000313" key="3">
    <source>
        <dbReference type="Proteomes" id="UP000663834"/>
    </source>
</evidence>
<name>A0A816EDT5_9BILA</name>
<reference evidence="1" key="1">
    <citation type="submission" date="2021-02" db="EMBL/GenBank/DDBJ databases">
        <authorList>
            <person name="Nowell W R."/>
        </authorList>
    </citation>
    <scope>NUCLEOTIDE SEQUENCE</scope>
</reference>
<dbReference type="OrthoDB" id="10051089at2759"/>
<proteinExistence type="predicted"/>
<dbReference type="EMBL" id="CAJOBJ010108615">
    <property type="protein sequence ID" value="CAF4620577.1"/>
    <property type="molecule type" value="Genomic_DNA"/>
</dbReference>
<protein>
    <submittedName>
        <fullName evidence="1">Uncharacterized protein</fullName>
    </submittedName>
</protein>
<evidence type="ECO:0000313" key="1">
    <source>
        <dbReference type="EMBL" id="CAF1647740.1"/>
    </source>
</evidence>
<dbReference type="Proteomes" id="UP000663834">
    <property type="component" value="Unassembled WGS sequence"/>
</dbReference>
<gene>
    <name evidence="2" type="ORF">GIL414_LOCUS39755</name>
    <name evidence="1" type="ORF">KQP761_LOCUS29328</name>
</gene>
<accession>A0A816EDT5</accession>